<accession>A0AAV2ACJ3</accession>
<evidence type="ECO:0000313" key="2">
    <source>
        <dbReference type="EMBL" id="CAL1280278.1"/>
    </source>
</evidence>
<protein>
    <submittedName>
        <fullName evidence="2">Uncharacterized protein</fullName>
    </submittedName>
</protein>
<dbReference type="Proteomes" id="UP001497382">
    <property type="component" value="Unassembled WGS sequence"/>
</dbReference>
<organism evidence="2 3">
    <name type="scientific">Larinioides sclopetarius</name>
    <dbReference type="NCBI Taxonomy" id="280406"/>
    <lineage>
        <taxon>Eukaryota</taxon>
        <taxon>Metazoa</taxon>
        <taxon>Ecdysozoa</taxon>
        <taxon>Arthropoda</taxon>
        <taxon>Chelicerata</taxon>
        <taxon>Arachnida</taxon>
        <taxon>Araneae</taxon>
        <taxon>Araneomorphae</taxon>
        <taxon>Entelegynae</taxon>
        <taxon>Araneoidea</taxon>
        <taxon>Araneidae</taxon>
        <taxon>Larinioides</taxon>
    </lineage>
</organism>
<feature type="region of interest" description="Disordered" evidence="1">
    <location>
        <begin position="313"/>
        <end position="333"/>
    </location>
</feature>
<feature type="compositionally biased region" description="Polar residues" evidence="1">
    <location>
        <begin position="286"/>
        <end position="296"/>
    </location>
</feature>
<feature type="region of interest" description="Disordered" evidence="1">
    <location>
        <begin position="275"/>
        <end position="296"/>
    </location>
</feature>
<gene>
    <name evidence="2" type="ORF">LARSCL_LOCUS10870</name>
</gene>
<reference evidence="2 3" key="1">
    <citation type="submission" date="2024-04" db="EMBL/GenBank/DDBJ databases">
        <authorList>
            <person name="Rising A."/>
            <person name="Reimegard J."/>
            <person name="Sonavane S."/>
            <person name="Akerstrom W."/>
            <person name="Nylinder S."/>
            <person name="Hedman E."/>
            <person name="Kallberg Y."/>
        </authorList>
    </citation>
    <scope>NUCLEOTIDE SEQUENCE [LARGE SCALE GENOMIC DNA]</scope>
</reference>
<feature type="compositionally biased region" description="Low complexity" evidence="1">
    <location>
        <begin position="313"/>
        <end position="330"/>
    </location>
</feature>
<proteinExistence type="predicted"/>
<name>A0AAV2ACJ3_9ARAC</name>
<evidence type="ECO:0000256" key="1">
    <source>
        <dbReference type="SAM" id="MobiDB-lite"/>
    </source>
</evidence>
<evidence type="ECO:0000313" key="3">
    <source>
        <dbReference type="Proteomes" id="UP001497382"/>
    </source>
</evidence>
<dbReference type="AlphaFoldDB" id="A0AAV2ACJ3"/>
<comment type="caution">
    <text evidence="2">The sequence shown here is derived from an EMBL/GenBank/DDBJ whole genome shotgun (WGS) entry which is preliminary data.</text>
</comment>
<sequence length="515" mass="57276">MDVFNFCWRTLLDESNKCCVFFDKNTCNVQNNIDQNFAKPVSRIAYLYKFGSYNISFFYQCFKEFFTKVPDSSKIIDNLRGMKNLTICSMSAGPGTDIIGLLYSLYLVQKPLMNSTIFRVISKDGNWRNLVTQMINSSIISVPDGSACHLIGCNFLKKLSNKAQIYLKTADILLMCDSFSSSETKEIKICNTLKMTIELLKPGVLVFLVFSKVKLSYFNELNSFGSFLYGPVDVTLEGMAYNEEIAELVGVKPLCSGMSTFAVWQKFHKTNPEKNVGMENSLDVGSDQQSSTKDINSPILSMSDLKREFSSDSFASSSQSSSSSISGQIKKSTEKPVVPGNLVDFNVQNIGFPEIQSSAKKISPVSLSTSASSSCGNSQNKGKDMDSLLKNFESLITKFEGLINSWDSSKKSYLKEKQSSSCQHYHQNLHQGHYIKQCQFNENGSTCCCHSMVCDNNINAATHNCFLNVANNMYRTLPQEGPSIVIPLQNLSNESLIHILSIISQNCSSVNKTST</sequence>
<keyword evidence="3" id="KW-1185">Reference proteome</keyword>
<dbReference type="EMBL" id="CAXIEN010000130">
    <property type="protein sequence ID" value="CAL1280278.1"/>
    <property type="molecule type" value="Genomic_DNA"/>
</dbReference>